<feature type="transmembrane region" description="Helical" evidence="1">
    <location>
        <begin position="343"/>
        <end position="362"/>
    </location>
</feature>
<dbReference type="InterPro" id="IPR030191">
    <property type="entry name" value="CodB"/>
</dbReference>
<name>A0A3E2BNZ1_9BACT</name>
<sequence>MAFDLSGIAARMDRLYEFDREPVTPDKFKKGVLFASIFAGEHVAATEFVIGAFFVLHGLKATDLIFGLLLGNLLAVLSWTFLCAPIAVSTRLTLYWYLRKIAGPGVTFIYNVANAFLYCILAGAMISVSATAVGLAFGLKVPGLNDILPTNALWVLVCLGLGFLFTLLAILGFEKLGRFAEVASPWIFLCFIAGALVTLPKLGVRPDFSNFWEVATSQIWNGIATAGQQQFNFWHVVFFAWFCNLAMHVGLSDMALFRYAKKWTYGLYSAFGMYTGHFLAWICSGVMVAAIGREMHPGKMAFEALGLAGAAAVMLAGWTTANPTLYRAGLALQTVTGWPRWKITLVAGLVTSVLSCFPLFFMKLLDYVAIYGLVLMPIGAVVFTEHWIFPKLGIPRYQAESKKQVFNWKVLLVWVGSLLFALILPVHLYFRWLPGYLFALAFYLVLNLGSRKSEERTRP</sequence>
<organism evidence="2 3">
    <name type="scientific">Candidatus Saccharicenans subterraneus</name>
    <dbReference type="NCBI Taxonomy" id="2508984"/>
    <lineage>
        <taxon>Bacteria</taxon>
        <taxon>Candidatus Aminicenantota</taxon>
        <taxon>Candidatus Aminicenantia</taxon>
        <taxon>Candidatus Aminicenantales</taxon>
        <taxon>Candidatus Saccharicenantaceae</taxon>
        <taxon>Candidatus Saccharicenans</taxon>
    </lineage>
</organism>
<evidence type="ECO:0000313" key="3">
    <source>
        <dbReference type="Proteomes" id="UP000257323"/>
    </source>
</evidence>
<feature type="transmembrane region" description="Helical" evidence="1">
    <location>
        <begin position="368"/>
        <end position="389"/>
    </location>
</feature>
<gene>
    <name evidence="2" type="ORF">OP8BY_1658</name>
</gene>
<feature type="transmembrane region" description="Helical" evidence="1">
    <location>
        <begin position="410"/>
        <end position="427"/>
    </location>
</feature>
<dbReference type="GO" id="GO:0015209">
    <property type="term" value="F:cytosine transmembrane transporter activity"/>
    <property type="evidence" value="ECO:0007669"/>
    <property type="project" value="InterPro"/>
</dbReference>
<keyword evidence="1" id="KW-0812">Transmembrane</keyword>
<dbReference type="PANTHER" id="PTHR30569:SF0">
    <property type="entry name" value="CYTOSINE PERMEASE"/>
    <property type="match status" value="1"/>
</dbReference>
<dbReference type="Proteomes" id="UP000257323">
    <property type="component" value="Unassembled WGS sequence"/>
</dbReference>
<reference evidence="2 3" key="1">
    <citation type="submission" date="2018-08" db="EMBL/GenBank/DDBJ databases">
        <title>Genome analysis of the thermophilic bacterium of the candidate phylum Aminicenantes from deep subsurface aquifer revealed its physiology and ecological role.</title>
        <authorList>
            <person name="Kadnikov V.V."/>
            <person name="Mardanov A.V."/>
            <person name="Beletsky A.V."/>
            <person name="Karnachuk O.V."/>
            <person name="Ravin N.V."/>
        </authorList>
    </citation>
    <scope>NUCLEOTIDE SEQUENCE [LARGE SCALE GENOMIC DNA]</scope>
    <source>
        <strain evidence="2">BY38</strain>
    </source>
</reference>
<feature type="transmembrane region" description="Helical" evidence="1">
    <location>
        <begin position="151"/>
        <end position="173"/>
    </location>
</feature>
<keyword evidence="1" id="KW-1133">Transmembrane helix</keyword>
<feature type="transmembrane region" description="Helical" evidence="1">
    <location>
        <begin position="65"/>
        <end position="88"/>
    </location>
</feature>
<feature type="transmembrane region" description="Helical" evidence="1">
    <location>
        <begin position="271"/>
        <end position="292"/>
    </location>
</feature>
<protein>
    <submittedName>
        <fullName evidence="2">Putative mannitol permease</fullName>
    </submittedName>
</protein>
<dbReference type="EMBL" id="QUAH01000003">
    <property type="protein sequence ID" value="RFT16480.1"/>
    <property type="molecule type" value="Genomic_DNA"/>
</dbReference>
<dbReference type="Gene3D" id="1.10.4160.10">
    <property type="entry name" value="Hydantoin permease"/>
    <property type="match status" value="1"/>
</dbReference>
<dbReference type="GO" id="GO:0005886">
    <property type="term" value="C:plasma membrane"/>
    <property type="evidence" value="ECO:0007669"/>
    <property type="project" value="TreeGrafter"/>
</dbReference>
<accession>A0A3E2BNZ1</accession>
<dbReference type="PANTHER" id="PTHR30569">
    <property type="entry name" value="CYTOSINE TRANSPORTER CODB"/>
    <property type="match status" value="1"/>
</dbReference>
<feature type="transmembrane region" description="Helical" evidence="1">
    <location>
        <begin position="32"/>
        <end position="59"/>
    </location>
</feature>
<feature type="transmembrane region" description="Helical" evidence="1">
    <location>
        <begin position="304"/>
        <end position="322"/>
    </location>
</feature>
<feature type="transmembrane region" description="Helical" evidence="1">
    <location>
        <begin position="433"/>
        <end position="450"/>
    </location>
</feature>
<keyword evidence="1" id="KW-0472">Membrane</keyword>
<comment type="caution">
    <text evidence="2">The sequence shown here is derived from an EMBL/GenBank/DDBJ whole genome shotgun (WGS) entry which is preliminary data.</text>
</comment>
<feature type="transmembrane region" description="Helical" evidence="1">
    <location>
        <begin position="233"/>
        <end position="251"/>
    </location>
</feature>
<feature type="transmembrane region" description="Helical" evidence="1">
    <location>
        <begin position="108"/>
        <end position="139"/>
    </location>
</feature>
<proteinExistence type="predicted"/>
<evidence type="ECO:0000256" key="1">
    <source>
        <dbReference type="SAM" id="Phobius"/>
    </source>
</evidence>
<evidence type="ECO:0000313" key="2">
    <source>
        <dbReference type="EMBL" id="RFT16480.1"/>
    </source>
</evidence>
<dbReference type="AlphaFoldDB" id="A0A3E2BNZ1"/>
<feature type="transmembrane region" description="Helical" evidence="1">
    <location>
        <begin position="185"/>
        <end position="204"/>
    </location>
</feature>